<evidence type="ECO:0000256" key="12">
    <source>
        <dbReference type="RuleBase" id="RU003661"/>
    </source>
</evidence>
<dbReference type="GO" id="GO:0015986">
    <property type="term" value="P:proton motive force-driven ATP synthesis"/>
    <property type="evidence" value="ECO:0007669"/>
    <property type="project" value="InterPro"/>
</dbReference>
<keyword evidence="6 12" id="KW-0812">Transmembrane</keyword>
<keyword evidence="4 12" id="KW-0813">Transport</keyword>
<accession>A0A3G1GRT0</accession>
<dbReference type="InterPro" id="IPR001421">
    <property type="entry name" value="ATP8_metazoa"/>
</dbReference>
<evidence type="ECO:0000256" key="10">
    <source>
        <dbReference type="ARBA" id="ARBA00023128"/>
    </source>
</evidence>
<feature type="transmembrane region" description="Helical" evidence="13">
    <location>
        <begin position="12"/>
        <end position="32"/>
    </location>
</feature>
<keyword evidence="9 12" id="KW-0406">Ion transport</keyword>
<evidence type="ECO:0000256" key="6">
    <source>
        <dbReference type="ARBA" id="ARBA00022692"/>
    </source>
</evidence>
<evidence type="ECO:0000256" key="7">
    <source>
        <dbReference type="ARBA" id="ARBA00022781"/>
    </source>
</evidence>
<evidence type="ECO:0000256" key="9">
    <source>
        <dbReference type="ARBA" id="ARBA00023065"/>
    </source>
</evidence>
<keyword evidence="5 12" id="KW-0138">CF(0)</keyword>
<comment type="subcellular location">
    <subcellularLocation>
        <location evidence="1 12">Mitochondrion membrane</location>
        <topology evidence="1 12">Single-pass membrane protein</topology>
    </subcellularLocation>
</comment>
<dbReference type="EMBL" id="KX943475">
    <property type="protein sequence ID" value="APX40515.1"/>
    <property type="molecule type" value="Genomic_DNA"/>
</dbReference>
<evidence type="ECO:0000256" key="1">
    <source>
        <dbReference type="ARBA" id="ARBA00004304"/>
    </source>
</evidence>
<evidence type="ECO:0000256" key="5">
    <source>
        <dbReference type="ARBA" id="ARBA00022547"/>
    </source>
</evidence>
<evidence type="ECO:0000313" key="14">
    <source>
        <dbReference type="EMBL" id="APX40515.1"/>
    </source>
</evidence>
<dbReference type="AlphaFoldDB" id="A0A3G1GRT0"/>
<keyword evidence="11 13" id="KW-0472">Membrane</keyword>
<keyword evidence="10 12" id="KW-0496">Mitochondrion</keyword>
<protein>
    <recommendedName>
        <fullName evidence="12">ATP synthase complex subunit 8</fullName>
    </recommendedName>
</protein>
<dbReference type="GO" id="GO:0031966">
    <property type="term" value="C:mitochondrial membrane"/>
    <property type="evidence" value="ECO:0007669"/>
    <property type="project" value="UniProtKB-SubCell"/>
</dbReference>
<gene>
    <name evidence="14" type="primary">atp8</name>
</gene>
<dbReference type="GO" id="GO:0015078">
    <property type="term" value="F:proton transmembrane transporter activity"/>
    <property type="evidence" value="ECO:0007669"/>
    <property type="project" value="InterPro"/>
</dbReference>
<geneLocation type="mitochondrion" evidence="14"/>
<reference evidence="14" key="1">
    <citation type="journal article" date="2015" name="Methods Ecol Evol 6">
        <title>Validating the power of mitochondrial metagenomics for community ecology and phylogenetics of complex assemblages.</title>
        <authorList>
            <person name="Gomez-Rodriguez C."/>
            <person name="Crampton-Platt A."/>
            <person name="Timmermans M.J.T.N."/>
            <person name="Baselga A."/>
            <person name="Vogler A.P."/>
        </authorList>
    </citation>
    <scope>NUCLEOTIDE SEQUENCE</scope>
</reference>
<comment type="subunit">
    <text evidence="3">F-type ATPases have 2 components, CF(1) - the catalytic core - and CF(0) - the membrane proton channel.</text>
</comment>
<evidence type="ECO:0000256" key="11">
    <source>
        <dbReference type="ARBA" id="ARBA00023136"/>
    </source>
</evidence>
<organism evidence="14">
    <name type="scientific">Phyllotreta undulata</name>
    <dbReference type="NCBI Taxonomy" id="346830"/>
    <lineage>
        <taxon>Eukaryota</taxon>
        <taxon>Metazoa</taxon>
        <taxon>Ecdysozoa</taxon>
        <taxon>Arthropoda</taxon>
        <taxon>Hexapoda</taxon>
        <taxon>Insecta</taxon>
        <taxon>Pterygota</taxon>
        <taxon>Neoptera</taxon>
        <taxon>Endopterygota</taxon>
        <taxon>Coleoptera</taxon>
        <taxon>Polyphaga</taxon>
        <taxon>Cucujiformia</taxon>
        <taxon>Chrysomeloidea</taxon>
        <taxon>Chrysomelidae</taxon>
        <taxon>Galerucinae</taxon>
        <taxon>Alticini</taxon>
        <taxon>Phyllotreta</taxon>
    </lineage>
</organism>
<sequence length="51" mass="6444">MPQMMPMNWLILMAYFILFYCLILILNYYFIIYQPKKINTLKINTIYSWKW</sequence>
<keyword evidence="8 13" id="KW-1133">Transmembrane helix</keyword>
<dbReference type="GO" id="GO:0045259">
    <property type="term" value="C:proton-transporting ATP synthase complex"/>
    <property type="evidence" value="ECO:0007669"/>
    <property type="project" value="UniProtKB-KW"/>
</dbReference>
<name>A0A3G1GRT0_9CUCU</name>
<evidence type="ECO:0000256" key="13">
    <source>
        <dbReference type="SAM" id="Phobius"/>
    </source>
</evidence>
<proteinExistence type="inferred from homology"/>
<evidence type="ECO:0000256" key="3">
    <source>
        <dbReference type="ARBA" id="ARBA00011291"/>
    </source>
</evidence>
<evidence type="ECO:0000256" key="2">
    <source>
        <dbReference type="ARBA" id="ARBA00008892"/>
    </source>
</evidence>
<comment type="similarity">
    <text evidence="2 12">Belongs to the ATPase protein 8 family.</text>
</comment>
<evidence type="ECO:0000256" key="4">
    <source>
        <dbReference type="ARBA" id="ARBA00022448"/>
    </source>
</evidence>
<keyword evidence="7 12" id="KW-0375">Hydrogen ion transport</keyword>
<dbReference type="Pfam" id="PF00895">
    <property type="entry name" value="ATP-synt_8"/>
    <property type="match status" value="1"/>
</dbReference>
<evidence type="ECO:0000256" key="8">
    <source>
        <dbReference type="ARBA" id="ARBA00022989"/>
    </source>
</evidence>